<keyword evidence="2" id="KW-0808">Transferase</keyword>
<dbReference type="InterPro" id="IPR016181">
    <property type="entry name" value="Acyl_CoA_acyltransferase"/>
</dbReference>
<feature type="domain" description="N-acetyltransferase" evidence="1">
    <location>
        <begin position="1"/>
        <end position="138"/>
    </location>
</feature>
<keyword evidence="3" id="KW-1185">Reference proteome</keyword>
<dbReference type="PANTHER" id="PTHR13355">
    <property type="entry name" value="GLUCOSAMINE 6-PHOSPHATE N-ACETYLTRANSFERASE"/>
    <property type="match status" value="1"/>
</dbReference>
<organism evidence="2 3">
    <name type="scientific">Thioclava kandeliae</name>
    <dbReference type="NCBI Taxonomy" id="3070818"/>
    <lineage>
        <taxon>Bacteria</taxon>
        <taxon>Pseudomonadati</taxon>
        <taxon>Pseudomonadota</taxon>
        <taxon>Alphaproteobacteria</taxon>
        <taxon>Rhodobacterales</taxon>
        <taxon>Paracoccaceae</taxon>
        <taxon>Thioclava</taxon>
    </lineage>
</organism>
<dbReference type="GO" id="GO:0016746">
    <property type="term" value="F:acyltransferase activity"/>
    <property type="evidence" value="ECO:0007669"/>
    <property type="project" value="UniProtKB-KW"/>
</dbReference>
<dbReference type="PANTHER" id="PTHR13355:SF11">
    <property type="entry name" value="GLUCOSAMINE 6-PHOSPHATE N-ACETYLTRANSFERASE"/>
    <property type="match status" value="1"/>
</dbReference>
<keyword evidence="2" id="KW-0012">Acyltransferase</keyword>
<gene>
    <name evidence="2" type="ORF">VSX56_07770</name>
</gene>
<dbReference type="Gene3D" id="3.40.630.30">
    <property type="match status" value="1"/>
</dbReference>
<dbReference type="EMBL" id="JAYWLC010000005">
    <property type="protein sequence ID" value="MER5171671.1"/>
    <property type="molecule type" value="Genomic_DNA"/>
</dbReference>
<protein>
    <submittedName>
        <fullName evidence="2">GNAT family N-acetyltransferase</fullName>
        <ecNumber evidence="2">2.3.1.-</ecNumber>
    </submittedName>
</protein>
<dbReference type="Proteomes" id="UP001438953">
    <property type="component" value="Unassembled WGS sequence"/>
</dbReference>
<accession>A0ABV1SFJ2</accession>
<name>A0ABV1SFJ2_9RHOB</name>
<dbReference type="PROSITE" id="PS51186">
    <property type="entry name" value="GNAT"/>
    <property type="match status" value="1"/>
</dbReference>
<evidence type="ECO:0000313" key="3">
    <source>
        <dbReference type="Proteomes" id="UP001438953"/>
    </source>
</evidence>
<proteinExistence type="predicted"/>
<evidence type="ECO:0000259" key="1">
    <source>
        <dbReference type="PROSITE" id="PS51186"/>
    </source>
</evidence>
<reference evidence="2 3" key="1">
    <citation type="submission" date="2024-06" db="EMBL/GenBank/DDBJ databases">
        <title>Thioclava kandeliae sp. nov. from a rhizosphere soil sample of Kandelia candel in a mangrove.</title>
        <authorList>
            <person name="Mu T."/>
        </authorList>
    </citation>
    <scope>NUCLEOTIDE SEQUENCE [LARGE SCALE GENOMIC DNA]</scope>
    <source>
        <strain evidence="2 3">CPCC 100088</strain>
    </source>
</reference>
<dbReference type="Pfam" id="PF00583">
    <property type="entry name" value="Acetyltransf_1"/>
    <property type="match status" value="1"/>
</dbReference>
<dbReference type="RefSeq" id="WP_339114334.1">
    <property type="nucleotide sequence ID" value="NZ_JAYWLC010000005.1"/>
</dbReference>
<sequence length="138" mass="15162">MRTCEEVTDLTEVYALRRAVFIDEQGFTEADEFDGRDAEAMQILMREGDQPIASARVFTEGDTAKIGRICVAKSHRGLGLGAEILRDAMARAKARGCTKAKLSAQVQAIPFYEKLGYVAYGAPYPDGHVPHRDMVAPL</sequence>
<dbReference type="SUPFAM" id="SSF55729">
    <property type="entry name" value="Acyl-CoA N-acyltransferases (Nat)"/>
    <property type="match status" value="1"/>
</dbReference>
<dbReference type="CDD" id="cd04301">
    <property type="entry name" value="NAT_SF"/>
    <property type="match status" value="1"/>
</dbReference>
<dbReference type="InterPro" id="IPR039143">
    <property type="entry name" value="GNPNAT1-like"/>
</dbReference>
<dbReference type="EC" id="2.3.1.-" evidence="2"/>
<evidence type="ECO:0000313" key="2">
    <source>
        <dbReference type="EMBL" id="MER5171671.1"/>
    </source>
</evidence>
<dbReference type="InterPro" id="IPR000182">
    <property type="entry name" value="GNAT_dom"/>
</dbReference>
<comment type="caution">
    <text evidence="2">The sequence shown here is derived from an EMBL/GenBank/DDBJ whole genome shotgun (WGS) entry which is preliminary data.</text>
</comment>